<comment type="caution">
    <text evidence="2">The sequence shown here is derived from an EMBL/GenBank/DDBJ whole genome shotgun (WGS) entry which is preliminary data.</text>
</comment>
<organism evidence="2 3">
    <name type="scientific">Elysia marginata</name>
    <dbReference type="NCBI Taxonomy" id="1093978"/>
    <lineage>
        <taxon>Eukaryota</taxon>
        <taxon>Metazoa</taxon>
        <taxon>Spiralia</taxon>
        <taxon>Lophotrochozoa</taxon>
        <taxon>Mollusca</taxon>
        <taxon>Gastropoda</taxon>
        <taxon>Heterobranchia</taxon>
        <taxon>Euthyneura</taxon>
        <taxon>Panpulmonata</taxon>
        <taxon>Sacoglossa</taxon>
        <taxon>Placobranchoidea</taxon>
        <taxon>Plakobranchidae</taxon>
        <taxon>Elysia</taxon>
    </lineage>
</organism>
<accession>A0AAV4FBG2</accession>
<feature type="region of interest" description="Disordered" evidence="1">
    <location>
        <begin position="43"/>
        <end position="69"/>
    </location>
</feature>
<dbReference type="EMBL" id="BMAT01011332">
    <property type="protein sequence ID" value="GFR70618.1"/>
    <property type="molecule type" value="Genomic_DNA"/>
</dbReference>
<protein>
    <submittedName>
        <fullName evidence="2">Uncharacterized protein</fullName>
    </submittedName>
</protein>
<proteinExistence type="predicted"/>
<evidence type="ECO:0000313" key="2">
    <source>
        <dbReference type="EMBL" id="GFR70618.1"/>
    </source>
</evidence>
<reference evidence="2 3" key="1">
    <citation type="journal article" date="2021" name="Elife">
        <title>Chloroplast acquisition without the gene transfer in kleptoplastic sea slugs, Plakobranchus ocellatus.</title>
        <authorList>
            <person name="Maeda T."/>
            <person name="Takahashi S."/>
            <person name="Yoshida T."/>
            <person name="Shimamura S."/>
            <person name="Takaki Y."/>
            <person name="Nagai Y."/>
            <person name="Toyoda A."/>
            <person name="Suzuki Y."/>
            <person name="Arimoto A."/>
            <person name="Ishii H."/>
            <person name="Satoh N."/>
            <person name="Nishiyama T."/>
            <person name="Hasebe M."/>
            <person name="Maruyama T."/>
            <person name="Minagawa J."/>
            <person name="Obokata J."/>
            <person name="Shigenobu S."/>
        </authorList>
    </citation>
    <scope>NUCLEOTIDE SEQUENCE [LARGE SCALE GENOMIC DNA]</scope>
</reference>
<sequence>MWRSKVGDALLGNPMYAASNDFSSSFRVSKFDAITNCLKTKRGISIDGSGYDDDDDDYDDDDDDDDDDIGDDDIGSACVCGGGYDDANCLWCLCLKILFSLKMEAAQ</sequence>
<evidence type="ECO:0000313" key="3">
    <source>
        <dbReference type="Proteomes" id="UP000762676"/>
    </source>
</evidence>
<dbReference type="Proteomes" id="UP000762676">
    <property type="component" value="Unassembled WGS sequence"/>
</dbReference>
<gene>
    <name evidence="2" type="ORF">ElyMa_005657600</name>
</gene>
<evidence type="ECO:0000256" key="1">
    <source>
        <dbReference type="SAM" id="MobiDB-lite"/>
    </source>
</evidence>
<name>A0AAV4FBG2_9GAST</name>
<dbReference type="AlphaFoldDB" id="A0AAV4FBG2"/>
<keyword evidence="3" id="KW-1185">Reference proteome</keyword>
<feature type="compositionally biased region" description="Acidic residues" evidence="1">
    <location>
        <begin position="50"/>
        <end position="69"/>
    </location>
</feature>